<protein>
    <submittedName>
        <fullName evidence="1">Uncharacterized protein</fullName>
    </submittedName>
</protein>
<dbReference type="EMBL" id="VSRR010052008">
    <property type="protein sequence ID" value="MPC79754.1"/>
    <property type="molecule type" value="Genomic_DNA"/>
</dbReference>
<evidence type="ECO:0000313" key="1">
    <source>
        <dbReference type="EMBL" id="MPC79754.1"/>
    </source>
</evidence>
<dbReference type="AlphaFoldDB" id="A0A5B7IGQ8"/>
<dbReference type="Proteomes" id="UP000324222">
    <property type="component" value="Unassembled WGS sequence"/>
</dbReference>
<sequence>MSAMMRERQHCTLPVRKDTLAWSGCSWGRVHCSTVTTRAALPFTWPQREVTWPH</sequence>
<accession>A0A5B7IGQ8</accession>
<evidence type="ECO:0000313" key="2">
    <source>
        <dbReference type="Proteomes" id="UP000324222"/>
    </source>
</evidence>
<comment type="caution">
    <text evidence="1">The sequence shown here is derived from an EMBL/GenBank/DDBJ whole genome shotgun (WGS) entry which is preliminary data.</text>
</comment>
<gene>
    <name evidence="1" type="ORF">E2C01_074298</name>
</gene>
<name>A0A5B7IGQ8_PORTR</name>
<proteinExistence type="predicted"/>
<reference evidence="1 2" key="1">
    <citation type="submission" date="2019-05" db="EMBL/GenBank/DDBJ databases">
        <title>Another draft genome of Portunus trituberculatus and its Hox gene families provides insights of decapod evolution.</title>
        <authorList>
            <person name="Jeong J.-H."/>
            <person name="Song I."/>
            <person name="Kim S."/>
            <person name="Choi T."/>
            <person name="Kim D."/>
            <person name="Ryu S."/>
            <person name="Kim W."/>
        </authorList>
    </citation>
    <scope>NUCLEOTIDE SEQUENCE [LARGE SCALE GENOMIC DNA]</scope>
    <source>
        <tissue evidence="1">Muscle</tissue>
    </source>
</reference>
<organism evidence="1 2">
    <name type="scientific">Portunus trituberculatus</name>
    <name type="common">Swimming crab</name>
    <name type="synonym">Neptunus trituberculatus</name>
    <dbReference type="NCBI Taxonomy" id="210409"/>
    <lineage>
        <taxon>Eukaryota</taxon>
        <taxon>Metazoa</taxon>
        <taxon>Ecdysozoa</taxon>
        <taxon>Arthropoda</taxon>
        <taxon>Crustacea</taxon>
        <taxon>Multicrustacea</taxon>
        <taxon>Malacostraca</taxon>
        <taxon>Eumalacostraca</taxon>
        <taxon>Eucarida</taxon>
        <taxon>Decapoda</taxon>
        <taxon>Pleocyemata</taxon>
        <taxon>Brachyura</taxon>
        <taxon>Eubrachyura</taxon>
        <taxon>Portunoidea</taxon>
        <taxon>Portunidae</taxon>
        <taxon>Portuninae</taxon>
        <taxon>Portunus</taxon>
    </lineage>
</organism>
<keyword evidence="2" id="KW-1185">Reference proteome</keyword>